<dbReference type="PANTHER" id="PTHR46332">
    <property type="entry name" value="ASPARTATE BETA-HYDROXYLASE DOMAIN-CONTAINING PROTEIN 2"/>
    <property type="match status" value="1"/>
</dbReference>
<dbReference type="Pfam" id="PF05118">
    <property type="entry name" value="Asp_Arg_Hydrox"/>
    <property type="match status" value="1"/>
</dbReference>
<comment type="similarity">
    <text evidence="1">Belongs to the aspartyl/asparaginyl beta-hydroxylase family.</text>
</comment>
<dbReference type="Gene3D" id="2.60.120.330">
    <property type="entry name" value="B-lactam Antibiotic, Isopenicillin N Synthase, Chain"/>
    <property type="match status" value="1"/>
</dbReference>
<keyword evidence="3" id="KW-0560">Oxidoreductase</keyword>
<evidence type="ECO:0000256" key="1">
    <source>
        <dbReference type="ARBA" id="ARBA00007730"/>
    </source>
</evidence>
<dbReference type="Proteomes" id="UP000626109">
    <property type="component" value="Unassembled WGS sequence"/>
</dbReference>
<dbReference type="AlphaFoldDB" id="A0A813KIV8"/>
<evidence type="ECO:0000313" key="7">
    <source>
        <dbReference type="Proteomes" id="UP000626109"/>
    </source>
</evidence>
<dbReference type="InterPro" id="IPR051821">
    <property type="entry name" value="Asp/Asn_beta-hydroxylase"/>
</dbReference>
<dbReference type="SUPFAM" id="SSF51197">
    <property type="entry name" value="Clavaminate synthase-like"/>
    <property type="match status" value="1"/>
</dbReference>
<proteinExistence type="inferred from homology"/>
<organism evidence="6 7">
    <name type="scientific">Polarella glacialis</name>
    <name type="common">Dinoflagellate</name>
    <dbReference type="NCBI Taxonomy" id="89957"/>
    <lineage>
        <taxon>Eukaryota</taxon>
        <taxon>Sar</taxon>
        <taxon>Alveolata</taxon>
        <taxon>Dinophyceae</taxon>
        <taxon>Suessiales</taxon>
        <taxon>Suessiaceae</taxon>
        <taxon>Polarella</taxon>
    </lineage>
</organism>
<evidence type="ECO:0000256" key="3">
    <source>
        <dbReference type="ARBA" id="ARBA00023002"/>
    </source>
</evidence>
<evidence type="ECO:0000313" key="6">
    <source>
        <dbReference type="EMBL" id="CAE8705079.1"/>
    </source>
</evidence>
<name>A0A813KIV8_POLGL</name>
<evidence type="ECO:0000256" key="4">
    <source>
        <dbReference type="SAM" id="MobiDB-lite"/>
    </source>
</evidence>
<dbReference type="GO" id="GO:0016020">
    <property type="term" value="C:membrane"/>
    <property type="evidence" value="ECO:0007669"/>
    <property type="project" value="TreeGrafter"/>
</dbReference>
<accession>A0A813KIV8</accession>
<keyword evidence="2" id="KW-0223">Dioxygenase</keyword>
<dbReference type="InterPro" id="IPR027443">
    <property type="entry name" value="IPNS-like_sf"/>
</dbReference>
<reference evidence="6" key="1">
    <citation type="submission" date="2021-02" db="EMBL/GenBank/DDBJ databases">
        <authorList>
            <person name="Dougan E. K."/>
            <person name="Rhodes N."/>
            <person name="Thang M."/>
            <person name="Chan C."/>
        </authorList>
    </citation>
    <scope>NUCLEOTIDE SEQUENCE</scope>
</reference>
<dbReference type="InterPro" id="IPR007803">
    <property type="entry name" value="Asp/Arg/Pro-Hydrxlase"/>
</dbReference>
<comment type="caution">
    <text evidence="6">The sequence shown here is derived from an EMBL/GenBank/DDBJ whole genome shotgun (WGS) entry which is preliminary data.</text>
</comment>
<dbReference type="PANTHER" id="PTHR46332:SF5">
    <property type="entry name" value="ASPARTATE BETA-HYDROXYLASE DOMAIN CONTAINING 2"/>
    <property type="match status" value="1"/>
</dbReference>
<protein>
    <recommendedName>
        <fullName evidence="5">Aspartyl/asparaginy/proline hydroxylase domain-containing protein</fullName>
    </recommendedName>
</protein>
<feature type="domain" description="Aspartyl/asparaginy/proline hydroxylase" evidence="5">
    <location>
        <begin position="84"/>
        <end position="242"/>
    </location>
</feature>
<dbReference type="EMBL" id="CAJNNW010030908">
    <property type="protein sequence ID" value="CAE8705079.1"/>
    <property type="molecule type" value="Genomic_DNA"/>
</dbReference>
<feature type="region of interest" description="Disordered" evidence="4">
    <location>
        <begin position="31"/>
        <end position="75"/>
    </location>
</feature>
<sequence length="263" mass="29578">MLNMSPATDGEQRIDPTKEWWEVSTFPQPCNEASDASLRHVEQRASTPSSFPPQPMQRPEHLDPSLRSQPWHDPQEFPWCQDLERNFEAIRTEMLGTLSSQEAWPMVRGQVGLTDGVGEWRELVMLGPGSERGRALCPQTAALLDAIPAAKHLADSVGACGNAIFAKLTPGTRLKPHSGPTNTRLTCHLGVEVPEKCAIRVGTKVCTWEEGKCLVFDDSWEHEVWNKSELLRVVLLVNFWHPDLPSDKWTETAEELRDGFLDY</sequence>
<evidence type="ECO:0000256" key="2">
    <source>
        <dbReference type="ARBA" id="ARBA00022964"/>
    </source>
</evidence>
<gene>
    <name evidence="6" type="ORF">PGLA2088_LOCUS33512</name>
</gene>
<dbReference type="GO" id="GO:0051213">
    <property type="term" value="F:dioxygenase activity"/>
    <property type="evidence" value="ECO:0007669"/>
    <property type="project" value="UniProtKB-KW"/>
</dbReference>
<evidence type="ECO:0000259" key="5">
    <source>
        <dbReference type="Pfam" id="PF05118"/>
    </source>
</evidence>